<keyword evidence="2" id="KW-1133">Transmembrane helix</keyword>
<keyword evidence="4" id="KW-1185">Reference proteome</keyword>
<evidence type="ECO:0000256" key="1">
    <source>
        <dbReference type="SAM" id="MobiDB-lite"/>
    </source>
</evidence>
<dbReference type="EMBL" id="CP076456">
    <property type="protein sequence ID" value="QWQ35851.1"/>
    <property type="molecule type" value="Genomic_DNA"/>
</dbReference>
<protein>
    <submittedName>
        <fullName evidence="3">Uncharacterized protein</fullName>
    </submittedName>
</protein>
<proteinExistence type="predicted"/>
<feature type="transmembrane region" description="Helical" evidence="2">
    <location>
        <begin position="116"/>
        <end position="139"/>
    </location>
</feature>
<dbReference type="KEGG" id="asun:KG104_15550"/>
<evidence type="ECO:0000313" key="3">
    <source>
        <dbReference type="EMBL" id="QWQ35851.1"/>
    </source>
</evidence>
<name>A0A975PDP6_9MICC</name>
<feature type="compositionally biased region" description="Pro residues" evidence="1">
    <location>
        <begin position="1"/>
        <end position="20"/>
    </location>
</feature>
<feature type="compositionally biased region" description="Low complexity" evidence="1">
    <location>
        <begin position="28"/>
        <end position="96"/>
    </location>
</feature>
<feature type="transmembrane region" description="Helical" evidence="2">
    <location>
        <begin position="168"/>
        <end position="190"/>
    </location>
</feature>
<feature type="transmembrane region" description="Helical" evidence="2">
    <location>
        <begin position="228"/>
        <end position="245"/>
    </location>
</feature>
<feature type="transmembrane region" description="Helical" evidence="2">
    <location>
        <begin position="199"/>
        <end position="222"/>
    </location>
</feature>
<keyword evidence="2" id="KW-0472">Membrane</keyword>
<feature type="region of interest" description="Disordered" evidence="1">
    <location>
        <begin position="1"/>
        <end position="99"/>
    </location>
</feature>
<reference evidence="3" key="1">
    <citation type="submission" date="2021-06" db="EMBL/GenBank/DDBJ databases">
        <title>Novel species in genus Arthrobacter.</title>
        <authorList>
            <person name="Zhang G."/>
        </authorList>
    </citation>
    <scope>NUCLEOTIDE SEQUENCE</scope>
    <source>
        <strain evidence="3">Zg-ZUI122</strain>
    </source>
</reference>
<dbReference type="RefSeq" id="WP_207347764.1">
    <property type="nucleotide sequence ID" value="NZ_CP076456.1"/>
</dbReference>
<dbReference type="Proteomes" id="UP000680588">
    <property type="component" value="Chromosome"/>
</dbReference>
<evidence type="ECO:0000313" key="4">
    <source>
        <dbReference type="Proteomes" id="UP000680588"/>
    </source>
</evidence>
<sequence>MSTPPNNPDPQDPFVPPNPGPADDQPKYGQRLPQQPQYGQDQPYPAYGQPGSANQPGQPSSPYGQPYGQQPYGQPYGQPQSPYGYQAPQPSGYAYPGSGGPVPGAKGPAPREVMTGFWLIIAAGIVTFLSTIITVLSTADDPLATLPPEDRRVMEDAGVTAELMRSSFVTVGVVMAAIALLIYVLLAVLIRKGKNWARIVATVFAAISAVGLLLSLVAGMAFSSPLNLLNMLGTLAGIAGVFLLYRPESQPYFRSQPRFGPY</sequence>
<keyword evidence="2" id="KW-0812">Transmembrane</keyword>
<gene>
    <name evidence="3" type="ORF">KG104_15550</name>
</gene>
<evidence type="ECO:0000256" key="2">
    <source>
        <dbReference type="SAM" id="Phobius"/>
    </source>
</evidence>
<accession>A0A975PDP6</accession>
<dbReference type="AlphaFoldDB" id="A0A975PDP6"/>
<organism evidence="3 4">
    <name type="scientific">Arthrobacter sunyaminii</name>
    <dbReference type="NCBI Taxonomy" id="2816859"/>
    <lineage>
        <taxon>Bacteria</taxon>
        <taxon>Bacillati</taxon>
        <taxon>Actinomycetota</taxon>
        <taxon>Actinomycetes</taxon>
        <taxon>Micrococcales</taxon>
        <taxon>Micrococcaceae</taxon>
        <taxon>Arthrobacter</taxon>
    </lineage>
</organism>